<dbReference type="GO" id="GO:0046167">
    <property type="term" value="P:glycerol-3-phosphate biosynthetic process"/>
    <property type="evidence" value="ECO:0007669"/>
    <property type="project" value="UniProtKB-UniRule"/>
</dbReference>
<keyword evidence="7 13" id="KW-0594">Phospholipid biosynthesis</keyword>
<evidence type="ECO:0000256" key="14">
    <source>
        <dbReference type="PIRSR" id="PIRSR000114-1"/>
    </source>
</evidence>
<evidence type="ECO:0000256" key="2">
    <source>
        <dbReference type="ARBA" id="ARBA00022516"/>
    </source>
</evidence>
<keyword evidence="2 13" id="KW-0444">Lipid biosynthesis</keyword>
<dbReference type="EMBL" id="UATM01000032">
    <property type="protein sequence ID" value="SPY48536.1"/>
    <property type="molecule type" value="Genomic_DNA"/>
</dbReference>
<dbReference type="NCBIfam" id="NF000940">
    <property type="entry name" value="PRK00094.1-2"/>
    <property type="match status" value="1"/>
</dbReference>
<sequence length="335" mass="36723">MKITLCGGGSWGTAIARLLANKGHDLNFYIRNKEVIEDIRKNRENTKYLPGAKFERDINLTNDLESVLSDIDVFVIAVPTSSIRDILKQIEGKISKETIIVNLSKGIEVETLDRISEISSEILKDNPFVALSGPSHAEEVGKDIPTTVVASSENLEVAQIIQHEFSTPIFRIYTNPDLVGVEMGGALKNIIALAAGMNDGLGYGDNSKAALMTRGIYEMNKLGISLGANPHTINGLSGIGDLIVTCTSMHSRNRRAGILIGQGKSMEEACKEVGQVVEGVKTVKSAYKLASVKNIEMPITDALYRVLYEGYDPNKAVYELMTRKNKDEIEQIFFE</sequence>
<comment type="catalytic activity">
    <reaction evidence="13">
        <text>sn-glycerol 3-phosphate + NAD(+) = dihydroxyacetone phosphate + NADH + H(+)</text>
        <dbReference type="Rhea" id="RHEA:11092"/>
        <dbReference type="ChEBI" id="CHEBI:15378"/>
        <dbReference type="ChEBI" id="CHEBI:57540"/>
        <dbReference type="ChEBI" id="CHEBI:57597"/>
        <dbReference type="ChEBI" id="CHEBI:57642"/>
        <dbReference type="ChEBI" id="CHEBI:57945"/>
        <dbReference type="EC" id="1.1.1.94"/>
    </reaction>
</comment>
<dbReference type="InterPro" id="IPR011128">
    <property type="entry name" value="G3P_DH_NAD-dep_N"/>
</dbReference>
<keyword evidence="3 13" id="KW-0521">NADP</keyword>
<dbReference type="InterPro" id="IPR008927">
    <property type="entry name" value="6-PGluconate_DH-like_C_sf"/>
</dbReference>
<feature type="binding site" evidence="13">
    <location>
        <position position="137"/>
    </location>
    <ligand>
        <name>NADPH</name>
        <dbReference type="ChEBI" id="CHEBI:57783"/>
    </ligand>
</feature>
<comment type="catalytic activity">
    <reaction evidence="9">
        <text>sn-glycerol 3-phosphate + NADP(+) = dihydroxyacetone phosphate + NADPH + H(+)</text>
        <dbReference type="Rhea" id="RHEA:11096"/>
        <dbReference type="ChEBI" id="CHEBI:15378"/>
        <dbReference type="ChEBI" id="CHEBI:57597"/>
        <dbReference type="ChEBI" id="CHEBI:57642"/>
        <dbReference type="ChEBI" id="CHEBI:57783"/>
        <dbReference type="ChEBI" id="CHEBI:58349"/>
        <dbReference type="EC" id="1.1.1.94"/>
    </reaction>
    <physiologicalReaction direction="right-to-left" evidence="9">
        <dbReference type="Rhea" id="RHEA:11098"/>
    </physiologicalReaction>
</comment>
<evidence type="ECO:0000256" key="3">
    <source>
        <dbReference type="ARBA" id="ARBA00022857"/>
    </source>
</evidence>
<accession>A0A2X1ZYX3</accession>
<feature type="binding site" evidence="13">
    <location>
        <position position="251"/>
    </location>
    <ligand>
        <name>sn-glycerol 3-phosphate</name>
        <dbReference type="ChEBI" id="CHEBI:57597"/>
    </ligand>
</feature>
<dbReference type="GO" id="GO:0008654">
    <property type="term" value="P:phospholipid biosynthetic process"/>
    <property type="evidence" value="ECO:0007669"/>
    <property type="project" value="UniProtKB-KW"/>
</dbReference>
<dbReference type="SUPFAM" id="SSF48179">
    <property type="entry name" value="6-phosphogluconate dehydrogenase C-terminal domain-like"/>
    <property type="match status" value="1"/>
</dbReference>
<dbReference type="GO" id="GO:0051287">
    <property type="term" value="F:NAD binding"/>
    <property type="evidence" value="ECO:0007669"/>
    <property type="project" value="InterPro"/>
</dbReference>
<dbReference type="HAMAP" id="MF_00394">
    <property type="entry name" value="NAD_Glyc3P_dehydrog"/>
    <property type="match status" value="1"/>
</dbReference>
<evidence type="ECO:0000256" key="9">
    <source>
        <dbReference type="ARBA" id="ARBA00052716"/>
    </source>
</evidence>
<feature type="binding site" evidence="15">
    <location>
        <position position="105"/>
    </location>
    <ligand>
        <name>substrate</name>
    </ligand>
</feature>
<dbReference type="OrthoDB" id="9812273at2"/>
<dbReference type="GO" id="GO:0046168">
    <property type="term" value="P:glycerol-3-phosphate catabolic process"/>
    <property type="evidence" value="ECO:0007669"/>
    <property type="project" value="InterPro"/>
</dbReference>
<feature type="binding site" evidence="13">
    <location>
        <position position="253"/>
    </location>
    <ligand>
        <name>sn-glycerol 3-phosphate</name>
        <dbReference type="ChEBI" id="CHEBI:57597"/>
    </ligand>
</feature>
<evidence type="ECO:0000313" key="21">
    <source>
        <dbReference type="Proteomes" id="UP000250070"/>
    </source>
</evidence>
<evidence type="ECO:0000256" key="17">
    <source>
        <dbReference type="RuleBase" id="RU000437"/>
    </source>
</evidence>
<evidence type="ECO:0000313" key="20">
    <source>
        <dbReference type="EMBL" id="SPY48536.1"/>
    </source>
</evidence>
<feature type="binding site" evidence="13">
    <location>
        <position position="252"/>
    </location>
    <ligand>
        <name>sn-glycerol 3-phosphate</name>
        <dbReference type="ChEBI" id="CHEBI:57597"/>
    </ligand>
</feature>
<feature type="domain" description="Glycerol-3-phosphate dehydrogenase NAD-dependent N-terminal" evidence="18">
    <location>
        <begin position="2"/>
        <end position="157"/>
    </location>
</feature>
<dbReference type="Proteomes" id="UP000250070">
    <property type="component" value="Unassembled WGS sequence"/>
</dbReference>
<dbReference type="GO" id="GO:0141152">
    <property type="term" value="F:glycerol-3-phosphate dehydrogenase (NAD+) activity"/>
    <property type="evidence" value="ECO:0007669"/>
    <property type="project" value="RHEA"/>
</dbReference>
<keyword evidence="5 13" id="KW-0520">NAD</keyword>
<feature type="active site" description="Proton acceptor" evidence="13 14">
    <location>
        <position position="188"/>
    </location>
</feature>
<dbReference type="InterPro" id="IPR006109">
    <property type="entry name" value="G3P_DH_NAD-dep_C"/>
</dbReference>
<dbReference type="Pfam" id="PF07479">
    <property type="entry name" value="NAD_Gly3P_dh_C"/>
    <property type="match status" value="1"/>
</dbReference>
<feature type="binding site" evidence="13">
    <location>
        <position position="10"/>
    </location>
    <ligand>
        <name>NADPH</name>
        <dbReference type="ChEBI" id="CHEBI:57783"/>
    </ligand>
</feature>
<dbReference type="UniPathway" id="UPA00940"/>
<comment type="pathway">
    <text evidence="13">Membrane lipid metabolism; glycerophospholipid metabolism.</text>
</comment>
<dbReference type="NCBIfam" id="NF000942">
    <property type="entry name" value="PRK00094.1-4"/>
    <property type="match status" value="1"/>
</dbReference>
<feature type="binding site" evidence="13">
    <location>
        <position position="278"/>
    </location>
    <ligand>
        <name>NADPH</name>
        <dbReference type="ChEBI" id="CHEBI:57783"/>
    </ligand>
</feature>
<keyword evidence="13" id="KW-0547">Nucleotide-binding</keyword>
<evidence type="ECO:0000256" key="1">
    <source>
        <dbReference type="ARBA" id="ARBA00011009"/>
    </source>
</evidence>
<evidence type="ECO:0000259" key="19">
    <source>
        <dbReference type="Pfam" id="PF07479"/>
    </source>
</evidence>
<keyword evidence="6 13" id="KW-0443">Lipid metabolism</keyword>
<feature type="binding site" evidence="16">
    <location>
        <position position="137"/>
    </location>
    <ligand>
        <name>NAD(+)</name>
        <dbReference type="ChEBI" id="CHEBI:57540"/>
    </ligand>
</feature>
<feature type="binding site" evidence="13">
    <location>
        <position position="135"/>
    </location>
    <ligand>
        <name>sn-glycerol 3-phosphate</name>
        <dbReference type="ChEBI" id="CHEBI:57597"/>
    </ligand>
</feature>
<dbReference type="Gene3D" id="1.10.1040.10">
    <property type="entry name" value="N-(1-d-carboxylethyl)-l-norvaline Dehydrogenase, domain 2"/>
    <property type="match status" value="1"/>
</dbReference>
<dbReference type="InterPro" id="IPR013328">
    <property type="entry name" value="6PGD_dom2"/>
</dbReference>
<feature type="binding site" evidence="13">
    <location>
        <position position="11"/>
    </location>
    <ligand>
        <name>NADPH</name>
        <dbReference type="ChEBI" id="CHEBI:57783"/>
    </ligand>
</feature>
<dbReference type="STRING" id="54005.HMPREF3229_01184"/>
<dbReference type="PROSITE" id="PS00957">
    <property type="entry name" value="NAD_G3PDH"/>
    <property type="match status" value="1"/>
</dbReference>
<protein>
    <recommendedName>
        <fullName evidence="11 13">Glycerol-3-phosphate dehydrogenase [NAD(P)+]</fullName>
        <ecNumber evidence="10 13">1.1.1.94</ecNumber>
    </recommendedName>
    <alternativeName>
        <fullName evidence="13">NAD(P)(+)-dependent glycerol-3-phosphate dehydrogenase</fullName>
    </alternativeName>
    <alternativeName>
        <fullName evidence="12 13">NAD(P)H-dependent dihydroxyacetone-phosphate reductase</fullName>
    </alternativeName>
</protein>
<comment type="caution">
    <text evidence="13">Lacks conserved residue(s) required for the propagation of feature annotation.</text>
</comment>
<feature type="binding site" evidence="13">
    <location>
        <position position="48"/>
    </location>
    <ligand>
        <name>NADPH</name>
        <dbReference type="ChEBI" id="CHEBI:57783"/>
    </ligand>
</feature>
<keyword evidence="13" id="KW-0963">Cytoplasm</keyword>
<feature type="domain" description="Glycerol-3-phosphate dehydrogenase NAD-dependent C-terminal" evidence="19">
    <location>
        <begin position="177"/>
        <end position="317"/>
    </location>
</feature>
<evidence type="ECO:0000256" key="13">
    <source>
        <dbReference type="HAMAP-Rule" id="MF_00394"/>
    </source>
</evidence>
<evidence type="ECO:0000256" key="5">
    <source>
        <dbReference type="ARBA" id="ARBA00023027"/>
    </source>
</evidence>
<evidence type="ECO:0000256" key="15">
    <source>
        <dbReference type="PIRSR" id="PIRSR000114-2"/>
    </source>
</evidence>
<dbReference type="GeneID" id="83863093"/>
<proteinExistence type="inferred from homology"/>
<evidence type="ECO:0000256" key="6">
    <source>
        <dbReference type="ARBA" id="ARBA00023098"/>
    </source>
</evidence>
<feature type="binding site" evidence="13">
    <location>
        <position position="188"/>
    </location>
    <ligand>
        <name>sn-glycerol 3-phosphate</name>
        <dbReference type="ChEBI" id="CHEBI:57597"/>
    </ligand>
</feature>
<feature type="binding site" evidence="13">
    <location>
        <position position="105"/>
    </location>
    <ligand>
        <name>sn-glycerol 3-phosphate</name>
        <dbReference type="ChEBI" id="CHEBI:57597"/>
    </ligand>
</feature>
<evidence type="ECO:0000259" key="18">
    <source>
        <dbReference type="Pfam" id="PF01210"/>
    </source>
</evidence>
<dbReference type="RefSeq" id="WP_112890191.1">
    <property type="nucleotide sequence ID" value="NZ_CP068103.1"/>
</dbReference>
<dbReference type="PANTHER" id="PTHR11728">
    <property type="entry name" value="GLYCEROL-3-PHOSPHATE DEHYDROGENASE"/>
    <property type="match status" value="1"/>
</dbReference>
<dbReference type="PRINTS" id="PR00077">
    <property type="entry name" value="GPDHDRGNASE"/>
</dbReference>
<feature type="binding site" evidence="13">
    <location>
        <position position="241"/>
    </location>
    <ligand>
        <name>sn-glycerol 3-phosphate</name>
        <dbReference type="ChEBI" id="CHEBI:57597"/>
    </ligand>
</feature>
<dbReference type="Pfam" id="PF01210">
    <property type="entry name" value="NAD_Gly3P_dh_N"/>
    <property type="match status" value="1"/>
</dbReference>
<dbReference type="GO" id="GO:0141153">
    <property type="term" value="F:glycerol-3-phosphate dehydrogenase (NADP+) activity"/>
    <property type="evidence" value="ECO:0007669"/>
    <property type="project" value="RHEA"/>
</dbReference>
<dbReference type="InterPro" id="IPR006168">
    <property type="entry name" value="G3P_DH_NAD-dep"/>
</dbReference>
<evidence type="ECO:0000256" key="10">
    <source>
        <dbReference type="ARBA" id="ARBA00066687"/>
    </source>
</evidence>
<dbReference type="PIRSF" id="PIRSF000114">
    <property type="entry name" value="Glycerol-3-P_dh"/>
    <property type="match status" value="1"/>
</dbReference>
<evidence type="ECO:0000256" key="8">
    <source>
        <dbReference type="ARBA" id="ARBA00023264"/>
    </source>
</evidence>
<organism evidence="20 21">
    <name type="scientific">Peptoniphilus harei</name>
    <dbReference type="NCBI Taxonomy" id="54005"/>
    <lineage>
        <taxon>Bacteria</taxon>
        <taxon>Bacillati</taxon>
        <taxon>Bacillota</taxon>
        <taxon>Tissierellia</taxon>
        <taxon>Tissierellales</taxon>
        <taxon>Peptoniphilaceae</taxon>
        <taxon>Peptoniphilus</taxon>
    </lineage>
</organism>
<dbReference type="InterPro" id="IPR036291">
    <property type="entry name" value="NAD(P)-bd_dom_sf"/>
</dbReference>
<reference evidence="20 21" key="1">
    <citation type="submission" date="2018-06" db="EMBL/GenBank/DDBJ databases">
        <authorList>
            <consortium name="Pathogen Informatics"/>
            <person name="Doyle S."/>
        </authorList>
    </citation>
    <scope>NUCLEOTIDE SEQUENCE [LARGE SCALE GENOMIC DNA]</scope>
    <source>
        <strain evidence="20 21">NCTC13076</strain>
    </source>
</reference>
<evidence type="ECO:0000256" key="16">
    <source>
        <dbReference type="PIRSR" id="PIRSR000114-3"/>
    </source>
</evidence>
<dbReference type="GO" id="GO:0006650">
    <property type="term" value="P:glycerophospholipid metabolic process"/>
    <property type="evidence" value="ECO:0007669"/>
    <property type="project" value="UniProtKB-UniRule"/>
</dbReference>
<comment type="subcellular location">
    <subcellularLocation>
        <location evidence="13">Cytoplasm</location>
    </subcellularLocation>
</comment>
<comment type="similarity">
    <text evidence="1 13 17">Belongs to the NAD-dependent glycerol-3-phosphate dehydrogenase family.</text>
</comment>
<dbReference type="EC" id="1.1.1.94" evidence="10 13"/>
<dbReference type="NCBIfam" id="NF000941">
    <property type="entry name" value="PRK00094.1-3"/>
    <property type="match status" value="1"/>
</dbReference>
<feature type="binding site" evidence="13">
    <location>
        <position position="276"/>
    </location>
    <ligand>
        <name>NADPH</name>
        <dbReference type="ChEBI" id="CHEBI:57783"/>
    </ligand>
</feature>
<evidence type="ECO:0000256" key="11">
    <source>
        <dbReference type="ARBA" id="ARBA00069372"/>
    </source>
</evidence>
<feature type="binding site" evidence="15">
    <location>
        <begin position="252"/>
        <end position="253"/>
    </location>
    <ligand>
        <name>substrate</name>
    </ligand>
</feature>
<dbReference type="GO" id="GO:0005829">
    <property type="term" value="C:cytosol"/>
    <property type="evidence" value="ECO:0007669"/>
    <property type="project" value="TreeGrafter"/>
</dbReference>
<dbReference type="FunFam" id="1.10.1040.10:FF:000001">
    <property type="entry name" value="Glycerol-3-phosphate dehydrogenase [NAD(P)+]"/>
    <property type="match status" value="1"/>
</dbReference>
<dbReference type="FunFam" id="3.40.50.720:FF:000019">
    <property type="entry name" value="Glycerol-3-phosphate dehydrogenase [NAD(P)+]"/>
    <property type="match status" value="1"/>
</dbReference>
<keyword evidence="8 13" id="KW-1208">Phospholipid metabolism</keyword>
<evidence type="ECO:0000256" key="12">
    <source>
        <dbReference type="ARBA" id="ARBA00080511"/>
    </source>
</evidence>
<keyword evidence="4 13" id="KW-0560">Oxidoreductase</keyword>
<feature type="binding site" evidence="13">
    <location>
        <position position="31"/>
    </location>
    <ligand>
        <name>NADPH</name>
        <dbReference type="ChEBI" id="CHEBI:57783"/>
    </ligand>
</feature>
<evidence type="ECO:0000256" key="4">
    <source>
        <dbReference type="ARBA" id="ARBA00023002"/>
    </source>
</evidence>
<dbReference type="PANTHER" id="PTHR11728:SF1">
    <property type="entry name" value="GLYCEROL-3-PHOSPHATE DEHYDROGENASE [NAD(+)] 2, CHLOROPLASTIC"/>
    <property type="match status" value="1"/>
</dbReference>
<feature type="binding site" evidence="16">
    <location>
        <begin position="7"/>
        <end position="12"/>
    </location>
    <ligand>
        <name>NAD(+)</name>
        <dbReference type="ChEBI" id="CHEBI:57540"/>
    </ligand>
</feature>
<feature type="binding site" evidence="13">
    <location>
        <position position="105"/>
    </location>
    <ligand>
        <name>NADPH</name>
        <dbReference type="ChEBI" id="CHEBI:57783"/>
    </ligand>
</feature>
<dbReference type="SUPFAM" id="SSF51735">
    <property type="entry name" value="NAD(P)-binding Rossmann-fold domains"/>
    <property type="match status" value="1"/>
</dbReference>
<dbReference type="Gene3D" id="3.40.50.720">
    <property type="entry name" value="NAD(P)-binding Rossmann-like Domain"/>
    <property type="match status" value="1"/>
</dbReference>
<evidence type="ECO:0000256" key="7">
    <source>
        <dbReference type="ARBA" id="ARBA00023209"/>
    </source>
</evidence>
<dbReference type="AlphaFoldDB" id="A0A2X1ZYX3"/>
<dbReference type="GO" id="GO:0005975">
    <property type="term" value="P:carbohydrate metabolic process"/>
    <property type="evidence" value="ECO:0007669"/>
    <property type="project" value="InterPro"/>
</dbReference>
<feature type="binding site" evidence="13">
    <location>
        <position position="252"/>
    </location>
    <ligand>
        <name>NADPH</name>
        <dbReference type="ChEBI" id="CHEBI:57783"/>
    </ligand>
</feature>
<gene>
    <name evidence="13 20" type="primary">gpsA</name>
    <name evidence="20" type="ORF">NCTC13076_01622</name>
</gene>
<comment type="function">
    <text evidence="13">Catalyzes the reduction of the glycolytic intermediate dihydroxyacetone phosphate (DHAP) to sn-glycerol 3-phosphate (G3P), the key precursor for phospholipid synthesis.</text>
</comment>
<name>A0A2X1ZYX3_9FIRM</name>
<feature type="binding site" evidence="13">
    <location>
        <position position="133"/>
    </location>
    <ligand>
        <name>sn-glycerol 3-phosphate</name>
        <dbReference type="ChEBI" id="CHEBI:57597"/>
    </ligand>
</feature>
<feature type="binding site" evidence="16">
    <location>
        <position position="252"/>
    </location>
    <ligand>
        <name>NAD(+)</name>
        <dbReference type="ChEBI" id="CHEBI:57540"/>
    </ligand>
</feature>